<dbReference type="RefSeq" id="XP_046123083.1">
    <property type="nucleotide sequence ID" value="XM_046258704.1"/>
</dbReference>
<dbReference type="OrthoDB" id="18453at2759"/>
<comment type="caution">
    <text evidence="8">The sequence shown here is derived from an EMBL/GenBank/DDBJ whole genome shotgun (WGS) entry which is preliminary data.</text>
</comment>
<proteinExistence type="predicted"/>
<feature type="transmembrane region" description="Helical" evidence="6">
    <location>
        <begin position="132"/>
        <end position="152"/>
    </location>
</feature>
<feature type="transmembrane region" description="Helical" evidence="6">
    <location>
        <begin position="28"/>
        <end position="46"/>
    </location>
</feature>
<dbReference type="Proteomes" id="UP000887229">
    <property type="component" value="Unassembled WGS sequence"/>
</dbReference>
<accession>A0A9P7ZVJ9</accession>
<evidence type="ECO:0000259" key="7">
    <source>
        <dbReference type="PROSITE" id="PS50261"/>
    </source>
</evidence>
<evidence type="ECO:0000256" key="1">
    <source>
        <dbReference type="ARBA" id="ARBA00004141"/>
    </source>
</evidence>
<evidence type="ECO:0000313" key="9">
    <source>
        <dbReference type="Proteomes" id="UP000887229"/>
    </source>
</evidence>
<dbReference type="Gene3D" id="1.20.1070.10">
    <property type="entry name" value="Rhodopsin 7-helix transmembrane proteins"/>
    <property type="match status" value="1"/>
</dbReference>
<name>A0A9P7ZVJ9_9HYPO</name>
<protein>
    <recommendedName>
        <fullName evidence="7">G-protein coupled receptors family 2 profile 2 domain-containing protein</fullName>
    </recommendedName>
</protein>
<dbReference type="PANTHER" id="PTHR23112">
    <property type="entry name" value="G PROTEIN-COUPLED RECEPTOR 157-RELATED"/>
    <property type="match status" value="1"/>
</dbReference>
<evidence type="ECO:0000256" key="2">
    <source>
        <dbReference type="ARBA" id="ARBA00022692"/>
    </source>
</evidence>
<evidence type="ECO:0000256" key="4">
    <source>
        <dbReference type="ARBA" id="ARBA00023136"/>
    </source>
</evidence>
<keyword evidence="3 6" id="KW-1133">Transmembrane helix</keyword>
<feature type="transmembrane region" description="Helical" evidence="6">
    <location>
        <begin position="355"/>
        <end position="373"/>
    </location>
</feature>
<dbReference type="GO" id="GO:0005886">
    <property type="term" value="C:plasma membrane"/>
    <property type="evidence" value="ECO:0007669"/>
    <property type="project" value="TreeGrafter"/>
</dbReference>
<dbReference type="EMBL" id="MU251242">
    <property type="protein sequence ID" value="KAG9259159.1"/>
    <property type="molecule type" value="Genomic_DNA"/>
</dbReference>
<feature type="compositionally biased region" description="Basic and acidic residues" evidence="5">
    <location>
        <begin position="470"/>
        <end position="486"/>
    </location>
</feature>
<feature type="transmembrane region" description="Helical" evidence="6">
    <location>
        <begin position="104"/>
        <end position="120"/>
    </location>
</feature>
<feature type="transmembrane region" description="Helical" evidence="6">
    <location>
        <begin position="58"/>
        <end position="77"/>
    </location>
</feature>
<dbReference type="SUPFAM" id="SSF81321">
    <property type="entry name" value="Family A G protein-coupled receptor-like"/>
    <property type="match status" value="1"/>
</dbReference>
<keyword evidence="2 6" id="KW-0812">Transmembrane</keyword>
<feature type="transmembrane region" description="Helical" evidence="6">
    <location>
        <begin position="182"/>
        <end position="205"/>
    </location>
</feature>
<keyword evidence="9" id="KW-1185">Reference proteome</keyword>
<evidence type="ECO:0000313" key="8">
    <source>
        <dbReference type="EMBL" id="KAG9259159.1"/>
    </source>
</evidence>
<feature type="domain" description="G-protein coupled receptors family 2 profile 2" evidence="7">
    <location>
        <begin position="23"/>
        <end position="197"/>
    </location>
</feature>
<evidence type="ECO:0000256" key="5">
    <source>
        <dbReference type="SAM" id="MobiDB-lite"/>
    </source>
</evidence>
<dbReference type="GeneID" id="70289607"/>
<dbReference type="PANTHER" id="PTHR23112:SF0">
    <property type="entry name" value="TRANSMEMBRANE PROTEIN 116"/>
    <property type="match status" value="1"/>
</dbReference>
<evidence type="ECO:0000256" key="3">
    <source>
        <dbReference type="ARBA" id="ARBA00022989"/>
    </source>
</evidence>
<dbReference type="InterPro" id="IPR017981">
    <property type="entry name" value="GPCR_2-like_7TM"/>
</dbReference>
<organism evidence="8 9">
    <name type="scientific">Emericellopsis atlantica</name>
    <dbReference type="NCBI Taxonomy" id="2614577"/>
    <lineage>
        <taxon>Eukaryota</taxon>
        <taxon>Fungi</taxon>
        <taxon>Dikarya</taxon>
        <taxon>Ascomycota</taxon>
        <taxon>Pezizomycotina</taxon>
        <taxon>Sordariomycetes</taxon>
        <taxon>Hypocreomycetidae</taxon>
        <taxon>Hypocreales</taxon>
        <taxon>Bionectriaceae</taxon>
        <taxon>Emericellopsis</taxon>
    </lineage>
</organism>
<feature type="transmembrane region" description="Helical" evidence="6">
    <location>
        <begin position="393"/>
        <end position="414"/>
    </location>
</feature>
<evidence type="ECO:0000256" key="6">
    <source>
        <dbReference type="SAM" id="Phobius"/>
    </source>
</evidence>
<sequence length="486" mass="54972">MSSTGPPDIPISEQLDDWQTTTLISLERTGGCISLVAVLLIFLTYYLAPEVRNVQNRFIAFASVANVGASIASIIAMDGLNAGKESSLCQTQAFLFEMFMQSDPWWSLAMAVNVFLVFFFRAKPDSFQRWWWLYCIICYGGPFCIALTLLVIRNDERGLVYGEATIWCWVDREWDDIRIYTYYMLIWICIVGSIGLYAAVGYLVWRTRNKVHSFSNTSLHHTSDDSIKASPRCPPHLLSSRQFRLARQGSGSLKLPEVPCDGFYGTVITEVQIFHTAATMPNPPSEPQRAALSSSERDRTITHAVPTQRQVPTMPSQYSTFVTAAPALSMQEPLKAKKYMGLLAKFGIADPIKRAYLRTSVLFAISVLVTWIPSSMNRIHSWRTASSPYGYHVATAAVLPLQGLWNAVIFFITSKKMLRKAWRRWRDERNGVSQHMDARLEQIASNMARRQRDEEETIDDGEVGTMSSDVELRGMTDSTRKSSDRF</sequence>
<keyword evidence="4 6" id="KW-0472">Membrane</keyword>
<feature type="region of interest" description="Disordered" evidence="5">
    <location>
        <begin position="447"/>
        <end position="486"/>
    </location>
</feature>
<dbReference type="GO" id="GO:0007166">
    <property type="term" value="P:cell surface receptor signaling pathway"/>
    <property type="evidence" value="ECO:0007669"/>
    <property type="project" value="InterPro"/>
</dbReference>
<comment type="subcellular location">
    <subcellularLocation>
        <location evidence="1">Membrane</location>
        <topology evidence="1">Multi-pass membrane protein</topology>
    </subcellularLocation>
</comment>
<dbReference type="GO" id="GO:0004930">
    <property type="term" value="F:G protein-coupled receptor activity"/>
    <property type="evidence" value="ECO:0007669"/>
    <property type="project" value="TreeGrafter"/>
</dbReference>
<dbReference type="GO" id="GO:0007189">
    <property type="term" value="P:adenylate cyclase-activating G protein-coupled receptor signaling pathway"/>
    <property type="evidence" value="ECO:0007669"/>
    <property type="project" value="TreeGrafter"/>
</dbReference>
<dbReference type="AlphaFoldDB" id="A0A9P7ZVJ9"/>
<gene>
    <name evidence="8" type="ORF">F5Z01DRAFT_27427</name>
</gene>
<dbReference type="PROSITE" id="PS50261">
    <property type="entry name" value="G_PROTEIN_RECEP_F2_4"/>
    <property type="match status" value="1"/>
</dbReference>
<reference evidence="8" key="1">
    <citation type="journal article" date="2021" name="IMA Fungus">
        <title>Genomic characterization of three marine fungi, including Emericellopsis atlantica sp. nov. with signatures of a generalist lifestyle and marine biomass degradation.</title>
        <authorList>
            <person name="Hagestad O.C."/>
            <person name="Hou L."/>
            <person name="Andersen J.H."/>
            <person name="Hansen E.H."/>
            <person name="Altermark B."/>
            <person name="Li C."/>
            <person name="Kuhnert E."/>
            <person name="Cox R.J."/>
            <person name="Crous P.W."/>
            <person name="Spatafora J.W."/>
            <person name="Lail K."/>
            <person name="Amirebrahimi M."/>
            <person name="Lipzen A."/>
            <person name="Pangilinan J."/>
            <person name="Andreopoulos W."/>
            <person name="Hayes R.D."/>
            <person name="Ng V."/>
            <person name="Grigoriev I.V."/>
            <person name="Jackson S.A."/>
            <person name="Sutton T.D.S."/>
            <person name="Dobson A.D.W."/>
            <person name="Rama T."/>
        </authorList>
    </citation>
    <scope>NUCLEOTIDE SEQUENCE</scope>
    <source>
        <strain evidence="8">TS7</strain>
    </source>
</reference>